<dbReference type="Proteomes" id="UP000663827">
    <property type="component" value="Unassembled WGS sequence"/>
</dbReference>
<dbReference type="PANTHER" id="PTHR11560">
    <property type="entry name" value="39S RIBOSOMAL PROTEIN L10, MITOCHONDRIAL"/>
    <property type="match status" value="1"/>
</dbReference>
<comment type="caution">
    <text evidence="4">The sequence shown here is derived from an EMBL/GenBank/DDBJ whole genome shotgun (WGS) entry which is preliminary data.</text>
</comment>
<sequence>MTTNHLTRLDPALVRPGRVDLIQLLDDAQPDQAAQLFARFYGGGQPESVPEKSKDGDEIELQTLAEKVKQITTSEMKGGKRASMAALQGFGRASHRWYATTIPHAPPKPPKPPAPPADPNRIYTARKTALHSEYSAAIQNSPFFIILGHQNFSVAKFTALRKDLAKIKPSKGAPVDQPPTKLSVIRHAIFGAAVKSTRPQATPLISSIQGPAAILTFPNLDPPYLKSALRVIERAVPKSRQGEPVDHSKPKLHVIGAYTEGRVFQSAAIQNLSTLPTLDTLRAQLVGLLSAPAAQIAGVLDQARGGRLSRTLEGLKASLEENEKEG</sequence>
<dbReference type="EMBL" id="CAJNJQ010004897">
    <property type="protein sequence ID" value="CAE7214740.1"/>
    <property type="molecule type" value="Genomic_DNA"/>
</dbReference>
<organism evidence="4 5">
    <name type="scientific">Rhizoctonia solani</name>
    <dbReference type="NCBI Taxonomy" id="456999"/>
    <lineage>
        <taxon>Eukaryota</taxon>
        <taxon>Fungi</taxon>
        <taxon>Dikarya</taxon>
        <taxon>Basidiomycota</taxon>
        <taxon>Agaricomycotina</taxon>
        <taxon>Agaricomycetes</taxon>
        <taxon>Cantharellales</taxon>
        <taxon>Ceratobasidiaceae</taxon>
        <taxon>Rhizoctonia</taxon>
    </lineage>
</organism>
<evidence type="ECO:0000256" key="3">
    <source>
        <dbReference type="ARBA" id="ARBA00023274"/>
    </source>
</evidence>
<gene>
    <name evidence="4" type="ORF">RDB_LOCUS158174</name>
</gene>
<evidence type="ECO:0000256" key="2">
    <source>
        <dbReference type="ARBA" id="ARBA00022980"/>
    </source>
</evidence>
<name>A0A8H3E5H6_9AGAM</name>
<dbReference type="CDD" id="cd05797">
    <property type="entry name" value="Ribosomal_L10"/>
    <property type="match status" value="1"/>
</dbReference>
<evidence type="ECO:0000313" key="5">
    <source>
        <dbReference type="Proteomes" id="UP000663827"/>
    </source>
</evidence>
<dbReference type="AlphaFoldDB" id="A0A8H3E5H6"/>
<dbReference type="InterPro" id="IPR043141">
    <property type="entry name" value="Ribosomal_uL10-like_sf"/>
</dbReference>
<evidence type="ECO:0000256" key="1">
    <source>
        <dbReference type="ARBA" id="ARBA00008889"/>
    </source>
</evidence>
<dbReference type="InterPro" id="IPR001790">
    <property type="entry name" value="Ribosomal_uL10"/>
</dbReference>
<dbReference type="Gene3D" id="3.30.70.1730">
    <property type="match status" value="1"/>
</dbReference>
<comment type="similarity">
    <text evidence="1">Belongs to the universal ribosomal protein uL10 family.</text>
</comment>
<accession>A0A8H3E5H6</accession>
<protein>
    <recommendedName>
        <fullName evidence="6">50S ribosomal protein L10</fullName>
    </recommendedName>
</protein>
<dbReference type="SUPFAM" id="SSF160369">
    <property type="entry name" value="Ribosomal protein L10-like"/>
    <property type="match status" value="1"/>
</dbReference>
<dbReference type="GO" id="GO:1990904">
    <property type="term" value="C:ribonucleoprotein complex"/>
    <property type="evidence" value="ECO:0007669"/>
    <property type="project" value="UniProtKB-KW"/>
</dbReference>
<dbReference type="GO" id="GO:0005840">
    <property type="term" value="C:ribosome"/>
    <property type="evidence" value="ECO:0007669"/>
    <property type="project" value="UniProtKB-KW"/>
</dbReference>
<evidence type="ECO:0008006" key="6">
    <source>
        <dbReference type="Google" id="ProtNLM"/>
    </source>
</evidence>
<keyword evidence="2" id="KW-0689">Ribosomal protein</keyword>
<dbReference type="InterPro" id="IPR047865">
    <property type="entry name" value="Ribosomal_uL10_bac_type"/>
</dbReference>
<keyword evidence="3" id="KW-0687">Ribonucleoprotein</keyword>
<proteinExistence type="inferred from homology"/>
<reference evidence="4" key="1">
    <citation type="submission" date="2021-01" db="EMBL/GenBank/DDBJ databases">
        <authorList>
            <person name="Kaushik A."/>
        </authorList>
    </citation>
    <scope>NUCLEOTIDE SEQUENCE</scope>
    <source>
        <strain evidence="4">AG5</strain>
    </source>
</reference>
<evidence type="ECO:0000313" key="4">
    <source>
        <dbReference type="EMBL" id="CAE7214740.1"/>
    </source>
</evidence>
<dbReference type="Pfam" id="PF00466">
    <property type="entry name" value="Ribosomal_L10"/>
    <property type="match status" value="1"/>
</dbReference>